<dbReference type="Pfam" id="PF07653">
    <property type="entry name" value="SH3_2"/>
    <property type="match status" value="1"/>
</dbReference>
<dbReference type="InterPro" id="IPR036028">
    <property type="entry name" value="SH3-like_dom_sf"/>
</dbReference>
<feature type="compositionally biased region" description="Pro residues" evidence="2">
    <location>
        <begin position="1065"/>
        <end position="1077"/>
    </location>
</feature>
<dbReference type="PROSITE" id="PS50106">
    <property type="entry name" value="PDZ"/>
    <property type="match status" value="3"/>
</dbReference>
<evidence type="ECO:0000256" key="2">
    <source>
        <dbReference type="SAM" id="MobiDB-lite"/>
    </source>
</evidence>
<dbReference type="SUPFAM" id="SSF50044">
    <property type="entry name" value="SH3-domain"/>
    <property type="match status" value="1"/>
</dbReference>
<dbReference type="SMART" id="SM00072">
    <property type="entry name" value="GuKc"/>
    <property type="match status" value="1"/>
</dbReference>
<dbReference type="RefSeq" id="XP_022246029.1">
    <property type="nucleotide sequence ID" value="XM_022390321.1"/>
</dbReference>
<feature type="compositionally biased region" description="Pro residues" evidence="2">
    <location>
        <begin position="1118"/>
        <end position="1133"/>
    </location>
</feature>
<feature type="domain" description="PDZ" evidence="4">
    <location>
        <begin position="411"/>
        <end position="484"/>
    </location>
</feature>
<reference evidence="6 7" key="1">
    <citation type="submission" date="2025-05" db="UniProtKB">
        <authorList>
            <consortium name="RefSeq"/>
        </authorList>
    </citation>
    <scope>IDENTIFICATION</scope>
    <source>
        <tissue evidence="6 7">Muscle</tissue>
    </source>
</reference>
<dbReference type="InterPro" id="IPR001478">
    <property type="entry name" value="PDZ"/>
</dbReference>
<evidence type="ECO:0000259" key="3">
    <source>
        <dbReference type="PROSITE" id="PS50052"/>
    </source>
</evidence>
<feature type="domain" description="Guanylate kinase-like" evidence="3">
    <location>
        <begin position="674"/>
        <end position="774"/>
    </location>
</feature>
<dbReference type="CDD" id="cd11859">
    <property type="entry name" value="SH3_ZO"/>
    <property type="match status" value="1"/>
</dbReference>
<feature type="domain" description="PDZ" evidence="4">
    <location>
        <begin position="176"/>
        <end position="254"/>
    </location>
</feature>
<dbReference type="InterPro" id="IPR036034">
    <property type="entry name" value="PDZ_sf"/>
</dbReference>
<feature type="compositionally biased region" description="Basic and acidic residues" evidence="2">
    <location>
        <begin position="1278"/>
        <end position="1295"/>
    </location>
</feature>
<feature type="compositionally biased region" description="Polar residues" evidence="2">
    <location>
        <begin position="843"/>
        <end position="853"/>
    </location>
</feature>
<feature type="domain" description="PDZ" evidence="4">
    <location>
        <begin position="76"/>
        <end position="163"/>
    </location>
</feature>
<feature type="compositionally biased region" description="Polar residues" evidence="2">
    <location>
        <begin position="994"/>
        <end position="1004"/>
    </location>
</feature>
<keyword evidence="1" id="KW-0728">SH3 domain</keyword>
<dbReference type="Proteomes" id="UP000694941">
    <property type="component" value="Unplaced"/>
</dbReference>
<feature type="compositionally biased region" description="Polar residues" evidence="2">
    <location>
        <begin position="274"/>
        <end position="303"/>
    </location>
</feature>
<feature type="compositionally biased region" description="Basic and acidic residues" evidence="2">
    <location>
        <begin position="1005"/>
        <end position="1018"/>
    </location>
</feature>
<dbReference type="Pfam" id="PF00625">
    <property type="entry name" value="Guanylate_kin"/>
    <property type="match status" value="1"/>
</dbReference>
<feature type="compositionally biased region" description="Polar residues" evidence="2">
    <location>
        <begin position="878"/>
        <end position="894"/>
    </location>
</feature>
<gene>
    <name evidence="6 7" type="primary">LOC106462918</name>
</gene>
<dbReference type="PANTHER" id="PTHR13865:SF28">
    <property type="entry name" value="POLYCHAETOID, ISOFORM O"/>
    <property type="match status" value="1"/>
</dbReference>
<feature type="compositionally biased region" description="Basic and acidic residues" evidence="2">
    <location>
        <begin position="1175"/>
        <end position="1185"/>
    </location>
</feature>
<dbReference type="PROSITE" id="PS50052">
    <property type="entry name" value="GUANYLATE_KINASE_2"/>
    <property type="match status" value="1"/>
</dbReference>
<feature type="region of interest" description="Disordered" evidence="2">
    <location>
        <begin position="814"/>
        <end position="910"/>
    </location>
</feature>
<dbReference type="CDD" id="cd06727">
    <property type="entry name" value="PDZ1_ZO1-like"/>
    <property type="match status" value="1"/>
</dbReference>
<keyword evidence="5" id="KW-1185">Reference proteome</keyword>
<accession>A0ABM1SQX3</accession>
<feature type="compositionally biased region" description="Basic and acidic residues" evidence="2">
    <location>
        <begin position="895"/>
        <end position="904"/>
    </location>
</feature>
<dbReference type="InterPro" id="IPR027417">
    <property type="entry name" value="P-loop_NTPase"/>
</dbReference>
<feature type="compositionally biased region" description="Basic and acidic residues" evidence="2">
    <location>
        <begin position="1208"/>
        <end position="1217"/>
    </location>
</feature>
<sequence>MKGENEMVSIALEDIARTLNNKEFQLKCNDITPTPPESADGDETPTNEMEEDCFIETLADPVEEEGGERVAWEFHNVLLSRVPGYGFGIAISGGRDNPHFANGDPSIAISDVLRAGPAKGKLLVNDRVLSANCVSLENVDYSTAVQVLRECGNTVNLAIRRRIVLPPNPGEPHTLKVTLTKNRKKDDFGIVLGCRIYVKEITNKTGLEKDCNLQEGDVIMKINNSGTDNMSIKEARKLIENTKEKLHLLVRREPCSSEQVEENQRWSRAHSFEPGSNPNKETTPSNLNDVTGTRPQCSNQNLYVQPPTRGDFRPPPPPDRADGKNNLTRSQGGRNRGPLMDISLSQLDQPATPLLTGHGHSRGPISGDEDEPPPRPPPLRGEDNVPRRDHDPLSPRGKIPVPEPRHISFQKDGSVGIRLTGGNEVGIFVTAVQPGSPASLQGLQPGDKILKVNNLDMEGVTREDAVLFLLGIQDQVDLIVQHRKEEYDEIVANQKGDSFYVKTHFNHNNSEKGELNFHVGEVFHVIDTLYNGVVGSWLVYRLGRNNQEIQKGVIPNRNRGEELAQEQQNQAKKDAASESRGSFFKRRSARRTKSLSKDQWEDVILADTMSKFPAYERVTLKHPGFVRPVVLFGPLADVAREKLLKDYPDKYGSPQLDGHVDDMSKSQKTSGIIRLSAIKEIIEKGKHTILSITPNAVDRLNYAQFYPVVIFMRAESKHTVKELRSRVSKSNNKSSKKLYDHSVKLEKLWSHVFTATITLTGADMWYKKLRETIERQQQQAIWVSETKPNEAISDDFLFPLTSRLSYASSPESDLELASDSRPMSMHGAGSSLAVDPRMVKASSDPSIVTQEENCSPPMYGQPPTYSLSQTRQDLREPTQPSSQEMHQTRSNSNKRSSEVGDKDGFFGSPVRSIIDPYATLTSSERYNSRDTTGMKNNYLSRTRPSLEPEPPPNVDRSSKPTRFRTAQERLFASPGRGEMREPLQPGVTPDYMNTGAQKSNSLDRSNGRLETARPRDRFSSTSSQNIRSSHDPYRFTRSTAQPTRVNGFDRGRIPGTPSRYGPQGDRPPPPPSPPPKPAGYQPRLADGRPIPPPKPIHFQARPWMYDDGTLDNRIPHDIQPPPPSRLSEAPPPYSQKRSSRDESEFGMPPGYYPSRTYPGTDIPSPSRHPPPPVSEEPRRLSDSYRGHPGRRLYQDDDNGGFDSGHGSNLDHSHDMRYTKVMGGNSLSPPRHGALVNGGGPYHNIPYGSASHPRSHQPPYSMLQHSSPPLPPPSVLDLSNRENRGSAFELYKKPDIRSMSGMPHPLPIGSDIAK</sequence>
<dbReference type="CDD" id="cd06729">
    <property type="entry name" value="PDZ3_ZO1-like_domain"/>
    <property type="match status" value="1"/>
</dbReference>
<dbReference type="CDD" id="cd06728">
    <property type="entry name" value="PDZ2_ZO1-like_ds"/>
    <property type="match status" value="1"/>
</dbReference>
<name>A0ABM1SQX3_LIMPO</name>
<evidence type="ECO:0000313" key="5">
    <source>
        <dbReference type="Proteomes" id="UP000694941"/>
    </source>
</evidence>
<feature type="region of interest" description="Disordered" evidence="2">
    <location>
        <begin position="924"/>
        <end position="1313"/>
    </location>
</feature>
<dbReference type="PANTHER" id="PTHR13865">
    <property type="entry name" value="TIGHT JUNCTION PROTEIN"/>
    <property type="match status" value="1"/>
</dbReference>
<dbReference type="SMART" id="SM00228">
    <property type="entry name" value="PDZ"/>
    <property type="match status" value="3"/>
</dbReference>
<dbReference type="InterPro" id="IPR008144">
    <property type="entry name" value="Guanylate_kin-like_dom"/>
</dbReference>
<evidence type="ECO:0000256" key="1">
    <source>
        <dbReference type="ARBA" id="ARBA00022443"/>
    </source>
</evidence>
<evidence type="ECO:0000259" key="4">
    <source>
        <dbReference type="PROSITE" id="PS50106"/>
    </source>
</evidence>
<dbReference type="SUPFAM" id="SSF50156">
    <property type="entry name" value="PDZ domain-like"/>
    <property type="match status" value="3"/>
</dbReference>
<dbReference type="SUPFAM" id="SSF52540">
    <property type="entry name" value="P-loop containing nucleoside triphosphate hydrolases"/>
    <property type="match status" value="1"/>
</dbReference>
<evidence type="ECO:0000313" key="6">
    <source>
        <dbReference type="RefSeq" id="XP_022246028.1"/>
    </source>
</evidence>
<organism evidence="5 7">
    <name type="scientific">Limulus polyphemus</name>
    <name type="common">Atlantic horseshoe crab</name>
    <dbReference type="NCBI Taxonomy" id="6850"/>
    <lineage>
        <taxon>Eukaryota</taxon>
        <taxon>Metazoa</taxon>
        <taxon>Ecdysozoa</taxon>
        <taxon>Arthropoda</taxon>
        <taxon>Chelicerata</taxon>
        <taxon>Merostomata</taxon>
        <taxon>Xiphosura</taxon>
        <taxon>Limulidae</taxon>
        <taxon>Limulus</taxon>
    </lineage>
</organism>
<protein>
    <submittedName>
        <fullName evidence="6 7">Tight junction protein ZO-1-like isoform X1</fullName>
    </submittedName>
</protein>
<dbReference type="Pfam" id="PF00595">
    <property type="entry name" value="PDZ"/>
    <property type="match status" value="3"/>
</dbReference>
<feature type="region of interest" description="Disordered" evidence="2">
    <location>
        <begin position="28"/>
        <end position="47"/>
    </location>
</feature>
<feature type="compositionally biased region" description="Basic and acidic residues" evidence="2">
    <location>
        <begin position="380"/>
        <end position="393"/>
    </location>
</feature>
<dbReference type="InterPro" id="IPR008145">
    <property type="entry name" value="GK/Ca_channel_bsu"/>
</dbReference>
<proteinExistence type="predicted"/>
<dbReference type="InterPro" id="IPR001452">
    <property type="entry name" value="SH3_domain"/>
</dbReference>
<dbReference type="RefSeq" id="XP_022246028.1">
    <property type="nucleotide sequence ID" value="XM_022390320.1"/>
</dbReference>
<feature type="compositionally biased region" description="Polar residues" evidence="2">
    <location>
        <begin position="924"/>
        <end position="943"/>
    </location>
</feature>
<dbReference type="Gene3D" id="3.40.50.300">
    <property type="entry name" value="P-loop containing nucleotide triphosphate hydrolases"/>
    <property type="match status" value="1"/>
</dbReference>
<feature type="region of interest" description="Disordered" evidence="2">
    <location>
        <begin position="558"/>
        <end position="590"/>
    </location>
</feature>
<dbReference type="Gene3D" id="2.30.42.10">
    <property type="match status" value="3"/>
</dbReference>
<feature type="region of interest" description="Disordered" evidence="2">
    <location>
        <begin position="254"/>
        <end position="407"/>
    </location>
</feature>
<evidence type="ECO:0000313" key="7">
    <source>
        <dbReference type="RefSeq" id="XP_022246029.1"/>
    </source>
</evidence>
<dbReference type="Gene3D" id="2.30.30.40">
    <property type="entry name" value="SH3 Domains"/>
    <property type="match status" value="1"/>
</dbReference>
<dbReference type="GeneID" id="106462918"/>